<gene>
    <name evidence="1" type="ORF">Syn7803C7_93</name>
</gene>
<sequence>MNFRTLALTTTLALSTVLGGLAPEAKSADFCDNIPGNSGYVCVTMGLWFDLVEADIPAFGGKESLHITCDNGWSYRSNGNWNKDAASLVAKEYCEGAGWNSHSEV</sequence>
<evidence type="ECO:0000313" key="1">
    <source>
        <dbReference type="EMBL" id="AIX19984.1"/>
    </source>
</evidence>
<evidence type="ECO:0000313" key="2">
    <source>
        <dbReference type="Proteomes" id="UP000185323"/>
    </source>
</evidence>
<name>A0A0E3F3S8_9CAUD</name>
<reference evidence="1 2" key="1">
    <citation type="submission" date="2013-12" db="EMBL/GenBank/DDBJ databases">
        <title>Ecological redundancy of diverse viral populations within a natural community.</title>
        <authorList>
            <person name="Gregory A.C."/>
            <person name="LaButti K."/>
            <person name="Copeland A."/>
            <person name="Woyke T."/>
            <person name="Sullivan M.B."/>
        </authorList>
    </citation>
    <scope>NUCLEOTIDE SEQUENCE [LARGE SCALE GENOMIC DNA]</scope>
    <source>
        <strain evidence="1">Syn7803C7</strain>
    </source>
</reference>
<protein>
    <submittedName>
        <fullName evidence="1">Uncharacterized protein</fullName>
    </submittedName>
</protein>
<accession>A0A0E3F3S8</accession>
<keyword evidence="2" id="KW-1185">Reference proteome</keyword>
<dbReference type="EMBL" id="KJ019052">
    <property type="protein sequence ID" value="AIX19984.1"/>
    <property type="molecule type" value="Genomic_DNA"/>
</dbReference>
<proteinExistence type="predicted"/>
<dbReference type="KEGG" id="vg:24171946"/>
<organism evidence="1 2">
    <name type="scientific">Synechococcus phage ACG-2014f_Syn7803C7</name>
    <dbReference type="NCBI Taxonomy" id="2790345"/>
    <lineage>
        <taxon>Viruses</taxon>
        <taxon>Duplodnaviria</taxon>
        <taxon>Heunggongvirae</taxon>
        <taxon>Uroviricota</taxon>
        <taxon>Caudoviricetes</taxon>
        <taxon>Pantevenvirales</taxon>
        <taxon>Kyanoviridae</taxon>
        <taxon>Atlauavirus</taxon>
        <taxon>Atlauavirus acg2014f</taxon>
    </lineage>
</organism>
<dbReference type="Proteomes" id="UP000185323">
    <property type="component" value="Segment"/>
</dbReference>